<dbReference type="AlphaFoldDB" id="A0A5N7D429"/>
<keyword evidence="1" id="KW-1133">Transmembrane helix</keyword>
<keyword evidence="1" id="KW-0472">Membrane</keyword>
<proteinExistence type="predicted"/>
<protein>
    <submittedName>
        <fullName evidence="2">Uncharacterized protein</fullName>
    </submittedName>
</protein>
<dbReference type="EMBL" id="ML736805">
    <property type="protein sequence ID" value="KAE8401154.1"/>
    <property type="molecule type" value="Genomic_DNA"/>
</dbReference>
<name>A0A5N7D429_9EURO</name>
<keyword evidence="1" id="KW-0812">Transmembrane</keyword>
<dbReference type="Proteomes" id="UP000325579">
    <property type="component" value="Unassembled WGS sequence"/>
</dbReference>
<dbReference type="RefSeq" id="XP_031938473.1">
    <property type="nucleotide sequence ID" value="XM_032079604.1"/>
</dbReference>
<dbReference type="GeneID" id="43664295"/>
<keyword evidence="3" id="KW-1185">Reference proteome</keyword>
<reference evidence="2 3" key="1">
    <citation type="submission" date="2019-04" db="EMBL/GenBank/DDBJ databases">
        <authorList>
            <consortium name="DOE Joint Genome Institute"/>
            <person name="Mondo S."/>
            <person name="Kjaerbolling I."/>
            <person name="Vesth T."/>
            <person name="Frisvad J.C."/>
            <person name="Nybo J.L."/>
            <person name="Theobald S."/>
            <person name="Kildgaard S."/>
            <person name="Isbrandt T."/>
            <person name="Kuo A."/>
            <person name="Sato A."/>
            <person name="Lyhne E.K."/>
            <person name="Kogle M.E."/>
            <person name="Wiebenga A."/>
            <person name="Kun R.S."/>
            <person name="Lubbers R.J."/>
            <person name="Makela M.R."/>
            <person name="Barry K."/>
            <person name="Chovatia M."/>
            <person name="Clum A."/>
            <person name="Daum C."/>
            <person name="Haridas S."/>
            <person name="He G."/>
            <person name="LaButti K."/>
            <person name="Lipzen A."/>
            <person name="Riley R."/>
            <person name="Salamov A."/>
            <person name="Simmons B.A."/>
            <person name="Magnuson J.K."/>
            <person name="Henrissat B."/>
            <person name="Mortensen U.H."/>
            <person name="Larsen T.O."/>
            <person name="Devries R.P."/>
            <person name="Grigoriev I.V."/>
            <person name="Machida M."/>
            <person name="Baker S.E."/>
            <person name="Andersen M.R."/>
            <person name="Cantor M.N."/>
            <person name="Hua S.X."/>
        </authorList>
    </citation>
    <scope>NUCLEOTIDE SEQUENCE [LARGE SCALE GENOMIC DNA]</scope>
    <source>
        <strain evidence="2 3">CBS 119388</strain>
    </source>
</reference>
<evidence type="ECO:0000313" key="3">
    <source>
        <dbReference type="Proteomes" id="UP000325579"/>
    </source>
</evidence>
<sequence>MTNVFFSLFFSFLFFSFLFFFFVLLAFSSFLAFLPFSRSLVLDIKLVIGTNVNALPFRLNSKVNDSTTDQK</sequence>
<feature type="transmembrane region" description="Helical" evidence="1">
    <location>
        <begin position="12"/>
        <end position="36"/>
    </location>
</feature>
<organism evidence="2 3">
    <name type="scientific">Aspergillus pseudonomiae</name>
    <dbReference type="NCBI Taxonomy" id="1506151"/>
    <lineage>
        <taxon>Eukaryota</taxon>
        <taxon>Fungi</taxon>
        <taxon>Dikarya</taxon>
        <taxon>Ascomycota</taxon>
        <taxon>Pezizomycotina</taxon>
        <taxon>Eurotiomycetes</taxon>
        <taxon>Eurotiomycetidae</taxon>
        <taxon>Eurotiales</taxon>
        <taxon>Aspergillaceae</taxon>
        <taxon>Aspergillus</taxon>
        <taxon>Aspergillus subgen. Circumdati</taxon>
    </lineage>
</organism>
<gene>
    <name evidence="2" type="ORF">BDV37DRAFT_187856</name>
</gene>
<accession>A0A5N7D429</accession>
<evidence type="ECO:0000256" key="1">
    <source>
        <dbReference type="SAM" id="Phobius"/>
    </source>
</evidence>
<evidence type="ECO:0000313" key="2">
    <source>
        <dbReference type="EMBL" id="KAE8401154.1"/>
    </source>
</evidence>